<name>A0A0E0CQL4_9ORYZ</name>
<evidence type="ECO:0000256" key="1">
    <source>
        <dbReference type="SAM" id="MobiDB-lite"/>
    </source>
</evidence>
<keyword evidence="4" id="KW-1185">Reference proteome</keyword>
<feature type="region of interest" description="Disordered" evidence="1">
    <location>
        <begin position="110"/>
        <end position="134"/>
    </location>
</feature>
<reference evidence="3" key="1">
    <citation type="submission" date="2015-04" db="UniProtKB">
        <authorList>
            <consortium name="EnsemblPlants"/>
        </authorList>
    </citation>
    <scope>IDENTIFICATION</scope>
</reference>
<evidence type="ECO:0000256" key="2">
    <source>
        <dbReference type="SAM" id="SignalP"/>
    </source>
</evidence>
<evidence type="ECO:0008006" key="5">
    <source>
        <dbReference type="Google" id="ProtNLM"/>
    </source>
</evidence>
<reference evidence="3" key="2">
    <citation type="submission" date="2018-05" db="EMBL/GenBank/DDBJ databases">
        <title>OmerRS3 (Oryza meridionalis Reference Sequence Version 3).</title>
        <authorList>
            <person name="Zhang J."/>
            <person name="Kudrna D."/>
            <person name="Lee S."/>
            <person name="Talag J."/>
            <person name="Welchert J."/>
            <person name="Wing R.A."/>
        </authorList>
    </citation>
    <scope>NUCLEOTIDE SEQUENCE [LARGE SCALE GENOMIC DNA]</scope>
    <source>
        <strain evidence="3">cv. OR44</strain>
    </source>
</reference>
<dbReference type="Gramene" id="OMERI02G28960.1">
    <property type="protein sequence ID" value="OMERI02G28960.1"/>
    <property type="gene ID" value="OMERI02G28960"/>
</dbReference>
<dbReference type="AlphaFoldDB" id="A0A0E0CQL4"/>
<sequence>MSLHHDFRRLRHIFHRFRLHLLVVLFSTADGQLEDSSTAADGSTGARRRAARRRRRSRQRPRPLPAPLRDVLAGGGCVRTRARVRVLSPRPFATSSPAAAAAALATVLTGSRAPPRPTTSVLAGGRLHDRVEGR</sequence>
<feature type="compositionally biased region" description="Basic residues" evidence="1">
    <location>
        <begin position="46"/>
        <end position="61"/>
    </location>
</feature>
<proteinExistence type="predicted"/>
<keyword evidence="2" id="KW-0732">Signal</keyword>
<dbReference type="HOGENOM" id="CLU_1899521_0_0_1"/>
<organism evidence="3">
    <name type="scientific">Oryza meridionalis</name>
    <dbReference type="NCBI Taxonomy" id="40149"/>
    <lineage>
        <taxon>Eukaryota</taxon>
        <taxon>Viridiplantae</taxon>
        <taxon>Streptophyta</taxon>
        <taxon>Embryophyta</taxon>
        <taxon>Tracheophyta</taxon>
        <taxon>Spermatophyta</taxon>
        <taxon>Magnoliopsida</taxon>
        <taxon>Liliopsida</taxon>
        <taxon>Poales</taxon>
        <taxon>Poaceae</taxon>
        <taxon>BOP clade</taxon>
        <taxon>Oryzoideae</taxon>
        <taxon>Oryzeae</taxon>
        <taxon>Oryzinae</taxon>
        <taxon>Oryza</taxon>
    </lineage>
</organism>
<evidence type="ECO:0000313" key="4">
    <source>
        <dbReference type="Proteomes" id="UP000008021"/>
    </source>
</evidence>
<feature type="chain" id="PRO_5002356257" description="Secreted protein" evidence="2">
    <location>
        <begin position="32"/>
        <end position="134"/>
    </location>
</feature>
<feature type="region of interest" description="Disordered" evidence="1">
    <location>
        <begin position="34"/>
        <end position="71"/>
    </location>
</feature>
<accession>A0A0E0CQL4</accession>
<dbReference type="Proteomes" id="UP000008021">
    <property type="component" value="Chromosome 2"/>
</dbReference>
<feature type="signal peptide" evidence="2">
    <location>
        <begin position="1"/>
        <end position="31"/>
    </location>
</feature>
<evidence type="ECO:0000313" key="3">
    <source>
        <dbReference type="EnsemblPlants" id="OMERI02G28960.1"/>
    </source>
</evidence>
<dbReference type="EnsemblPlants" id="OMERI02G28960.1">
    <property type="protein sequence ID" value="OMERI02G28960.1"/>
    <property type="gene ID" value="OMERI02G28960"/>
</dbReference>
<protein>
    <recommendedName>
        <fullName evidence="5">Secreted protein</fullName>
    </recommendedName>
</protein>